<comment type="caution">
    <text evidence="1">The sequence shown here is derived from an EMBL/GenBank/DDBJ whole genome shotgun (WGS) entry which is preliminary data.</text>
</comment>
<gene>
    <name evidence="1" type="ORF">FHS65_001878</name>
</gene>
<dbReference type="RefSeq" id="WP_164462039.1">
    <property type="nucleotide sequence ID" value="NZ_JACIJB010000008.1"/>
</dbReference>
<protein>
    <submittedName>
        <fullName evidence="1">Uncharacterized protein</fullName>
    </submittedName>
</protein>
<organism evidence="1 2">
    <name type="scientific">Brevundimonas halotolerans</name>
    <dbReference type="NCBI Taxonomy" id="69670"/>
    <lineage>
        <taxon>Bacteria</taxon>
        <taxon>Pseudomonadati</taxon>
        <taxon>Pseudomonadota</taxon>
        <taxon>Alphaproteobacteria</taxon>
        <taxon>Caulobacterales</taxon>
        <taxon>Caulobacteraceae</taxon>
        <taxon>Brevundimonas</taxon>
    </lineage>
</organism>
<dbReference type="EMBL" id="JACIJB010000008">
    <property type="protein sequence ID" value="MBB5661119.1"/>
    <property type="molecule type" value="Genomic_DNA"/>
</dbReference>
<accession>A0A7W9E8M3</accession>
<keyword evidence="2" id="KW-1185">Reference proteome</keyword>
<evidence type="ECO:0000313" key="2">
    <source>
        <dbReference type="Proteomes" id="UP000548978"/>
    </source>
</evidence>
<name>A0A7W9E8M3_9CAUL</name>
<proteinExistence type="predicted"/>
<sequence>MQMSQSGIFDPNGFWCTPQGAAALNNPTIAVWAWSIRVATLLLTLNIRNNGNIKIGGRHIVSAHESDGGVFDISINSVTCPMARMTFQYDTKNVANTICAVDVDVDDTHASMNEIVCIMIEVAEYLIDKDDKLLNAVGNSLENRIEALGYNVLL</sequence>
<dbReference type="AlphaFoldDB" id="A0A7W9E8M3"/>
<reference evidence="1 2" key="1">
    <citation type="submission" date="2020-08" db="EMBL/GenBank/DDBJ databases">
        <title>Genomic Encyclopedia of Type Strains, Phase IV (KMG-IV): sequencing the most valuable type-strain genomes for metagenomic binning, comparative biology and taxonomic classification.</title>
        <authorList>
            <person name="Goeker M."/>
        </authorList>
    </citation>
    <scope>NUCLEOTIDE SEQUENCE [LARGE SCALE GENOMIC DNA]</scope>
    <source>
        <strain evidence="1 2">DSM 24448</strain>
    </source>
</reference>
<dbReference type="Proteomes" id="UP000548978">
    <property type="component" value="Unassembled WGS sequence"/>
</dbReference>
<evidence type="ECO:0000313" key="1">
    <source>
        <dbReference type="EMBL" id="MBB5661119.1"/>
    </source>
</evidence>